<dbReference type="EMBL" id="DTMF01000167">
    <property type="protein sequence ID" value="HGF34042.1"/>
    <property type="molecule type" value="Genomic_DNA"/>
</dbReference>
<dbReference type="AlphaFoldDB" id="A0A7C3V340"/>
<comment type="caution">
    <text evidence="1">The sequence shown here is derived from an EMBL/GenBank/DDBJ whole genome shotgun (WGS) entry which is preliminary data.</text>
</comment>
<gene>
    <name evidence="1" type="ORF">ENW96_06585</name>
</gene>
<sequence>MQVTGFLLVAVLSLALGCGGPSTTTTSASKTSVEFRRLCQAIGVPDGRISREAFLAKAKDKEAAAQLFDACDLNHDLFVTEEEAAQNQNYFESLKNQVILFRTTR</sequence>
<evidence type="ECO:0008006" key="2">
    <source>
        <dbReference type="Google" id="ProtNLM"/>
    </source>
</evidence>
<accession>A0A7C3V340</accession>
<reference evidence="1" key="1">
    <citation type="journal article" date="2020" name="mSystems">
        <title>Genome- and Community-Level Interaction Insights into Carbon Utilization and Element Cycling Functions of Hydrothermarchaeota in Hydrothermal Sediment.</title>
        <authorList>
            <person name="Zhou Z."/>
            <person name="Liu Y."/>
            <person name="Xu W."/>
            <person name="Pan J."/>
            <person name="Luo Z.H."/>
            <person name="Li M."/>
        </authorList>
    </citation>
    <scope>NUCLEOTIDE SEQUENCE [LARGE SCALE GENOMIC DNA]</scope>
    <source>
        <strain evidence="1">SpSt-897</strain>
    </source>
</reference>
<name>A0A7C3V340_9BACT</name>
<dbReference type="SUPFAM" id="SSF47473">
    <property type="entry name" value="EF-hand"/>
    <property type="match status" value="1"/>
</dbReference>
<protein>
    <recommendedName>
        <fullName evidence="2">EF-hand domain-containing protein</fullName>
    </recommendedName>
</protein>
<dbReference type="InterPro" id="IPR011992">
    <property type="entry name" value="EF-hand-dom_pair"/>
</dbReference>
<evidence type="ECO:0000313" key="1">
    <source>
        <dbReference type="EMBL" id="HGF34042.1"/>
    </source>
</evidence>
<proteinExistence type="predicted"/>
<organism evidence="1">
    <name type="scientific">Desulfobacca acetoxidans</name>
    <dbReference type="NCBI Taxonomy" id="60893"/>
    <lineage>
        <taxon>Bacteria</taxon>
        <taxon>Pseudomonadati</taxon>
        <taxon>Thermodesulfobacteriota</taxon>
        <taxon>Desulfobaccia</taxon>
        <taxon>Desulfobaccales</taxon>
        <taxon>Desulfobaccaceae</taxon>
        <taxon>Desulfobacca</taxon>
    </lineage>
</organism>